<gene>
    <name evidence="1" type="ORF">ERS008198_02455</name>
</gene>
<reference evidence="1 2" key="1">
    <citation type="submission" date="2015-03" db="EMBL/GenBank/DDBJ databases">
        <authorList>
            <consortium name="Pathogen Informatics"/>
        </authorList>
    </citation>
    <scope>NUCLEOTIDE SEQUENCE [LARGE SCALE GENOMIC DNA]</scope>
    <source>
        <strain evidence="1 2">A1104</strain>
    </source>
</reference>
<dbReference type="EMBL" id="CQPA01000017">
    <property type="protein sequence ID" value="CNU30845.1"/>
    <property type="molecule type" value="Genomic_DNA"/>
</dbReference>
<dbReference type="Proteomes" id="UP000041314">
    <property type="component" value="Unassembled WGS sequence"/>
</dbReference>
<accession>A0A655CUM9</accession>
<organism evidence="1 2">
    <name type="scientific">Salmonella enterica subsp. enterica serovar Bovismorbificans</name>
    <dbReference type="NCBI Taxonomy" id="58097"/>
    <lineage>
        <taxon>Bacteria</taxon>
        <taxon>Pseudomonadati</taxon>
        <taxon>Pseudomonadota</taxon>
        <taxon>Gammaproteobacteria</taxon>
        <taxon>Enterobacterales</taxon>
        <taxon>Enterobacteriaceae</taxon>
        <taxon>Salmonella</taxon>
    </lineage>
</organism>
<proteinExistence type="predicted"/>
<dbReference type="AlphaFoldDB" id="A0A655CUM9"/>
<protein>
    <submittedName>
        <fullName evidence="1">Uncharacterized protein</fullName>
    </submittedName>
</protein>
<sequence length="69" mass="8206">MTIGEYRRFLVRFTVVSYFDHHARNVRINLAYVEHRPIVIGEAIANSTAIFASCQFNHRRSQRTVYRHL</sequence>
<evidence type="ECO:0000313" key="2">
    <source>
        <dbReference type="Proteomes" id="UP000041314"/>
    </source>
</evidence>
<name>A0A655CUM9_SALET</name>
<evidence type="ECO:0000313" key="1">
    <source>
        <dbReference type="EMBL" id="CNU30845.1"/>
    </source>
</evidence>